<evidence type="ECO:0000313" key="1">
    <source>
        <dbReference type="EMBL" id="RSX50776.1"/>
    </source>
</evidence>
<name>A0A430FD70_9BIFI</name>
<reference evidence="1 2" key="1">
    <citation type="submission" date="2018-09" db="EMBL/GenBank/DDBJ databases">
        <title>Characterization of the phylogenetic diversity of five novel species belonging to the genus Bifidobacterium.</title>
        <authorList>
            <person name="Lugli G.A."/>
            <person name="Duranti S."/>
            <person name="Milani C."/>
        </authorList>
    </citation>
    <scope>NUCLEOTIDE SEQUENCE [LARGE SCALE GENOMIC DNA]</scope>
    <source>
        <strain evidence="1 2">2028B</strain>
    </source>
</reference>
<accession>A0A430FD70</accession>
<dbReference type="Proteomes" id="UP000288607">
    <property type="component" value="Unassembled WGS sequence"/>
</dbReference>
<sequence>MQEILKTEGIYSGKIDGLAGTKYIDGLHCYLGVATKQMQP</sequence>
<gene>
    <name evidence="1" type="ORF">D2E23_1441</name>
</gene>
<protein>
    <submittedName>
        <fullName evidence="1">Uncharacterized protein</fullName>
    </submittedName>
</protein>
<dbReference type="EMBL" id="QXGJ01000006">
    <property type="protein sequence ID" value="RSX50776.1"/>
    <property type="molecule type" value="Genomic_DNA"/>
</dbReference>
<keyword evidence="2" id="KW-1185">Reference proteome</keyword>
<evidence type="ECO:0000313" key="2">
    <source>
        <dbReference type="Proteomes" id="UP000288607"/>
    </source>
</evidence>
<comment type="caution">
    <text evidence="1">The sequence shown here is derived from an EMBL/GenBank/DDBJ whole genome shotgun (WGS) entry which is preliminary data.</text>
</comment>
<dbReference type="RefSeq" id="WP_276313580.1">
    <property type="nucleotide sequence ID" value="NZ_JAFEJY010000002.1"/>
</dbReference>
<organism evidence="1 2">
    <name type="scientific">Bifidobacterium callimiconis</name>
    <dbReference type="NCBI Taxonomy" id="2306973"/>
    <lineage>
        <taxon>Bacteria</taxon>
        <taxon>Bacillati</taxon>
        <taxon>Actinomycetota</taxon>
        <taxon>Actinomycetes</taxon>
        <taxon>Bifidobacteriales</taxon>
        <taxon>Bifidobacteriaceae</taxon>
        <taxon>Bifidobacterium</taxon>
    </lineage>
</organism>
<proteinExistence type="predicted"/>
<dbReference type="AlphaFoldDB" id="A0A430FD70"/>